<keyword evidence="4" id="KW-0677">Repeat</keyword>
<dbReference type="Gene3D" id="3.80.10.10">
    <property type="entry name" value="Ribonuclease Inhibitor"/>
    <property type="match status" value="1"/>
</dbReference>
<dbReference type="PANTHER" id="PTHR48007:SF43">
    <property type="entry name" value="POLLEN RECEPTOR-LIKE KINASE 4"/>
    <property type="match status" value="1"/>
</dbReference>
<keyword evidence="3 9" id="KW-0812">Transmembrane</keyword>
<dbReference type="InterPro" id="IPR017441">
    <property type="entry name" value="Protein_kinase_ATP_BS"/>
</dbReference>
<dbReference type="Pfam" id="PF07714">
    <property type="entry name" value="PK_Tyr_Ser-Thr"/>
    <property type="match status" value="1"/>
</dbReference>
<dbReference type="PROSITE" id="PS00107">
    <property type="entry name" value="PROTEIN_KINASE_ATP"/>
    <property type="match status" value="1"/>
</dbReference>
<dbReference type="GO" id="GO:0005524">
    <property type="term" value="F:ATP binding"/>
    <property type="evidence" value="ECO:0007669"/>
    <property type="project" value="UniProtKB-UniRule"/>
</dbReference>
<feature type="chain" id="PRO_5044821169" description="Protein kinase domain-containing protein" evidence="10">
    <location>
        <begin position="33"/>
        <end position="646"/>
    </location>
</feature>
<dbReference type="Pfam" id="PF00560">
    <property type="entry name" value="LRR_1"/>
    <property type="match status" value="1"/>
</dbReference>
<protein>
    <recommendedName>
        <fullName evidence="11">Protein kinase domain-containing protein</fullName>
    </recommendedName>
</protein>
<dbReference type="InterPro" id="IPR032675">
    <property type="entry name" value="LRR_dom_sf"/>
</dbReference>
<evidence type="ECO:0000313" key="12">
    <source>
        <dbReference type="EMBL" id="KAL3515551.1"/>
    </source>
</evidence>
<keyword evidence="5 9" id="KW-1133">Transmembrane helix</keyword>
<gene>
    <name evidence="12" type="ORF">ACH5RR_022453</name>
</gene>
<keyword evidence="6 9" id="KW-0472">Membrane</keyword>
<evidence type="ECO:0000256" key="7">
    <source>
        <dbReference type="PROSITE-ProRule" id="PRU10141"/>
    </source>
</evidence>
<evidence type="ECO:0000256" key="8">
    <source>
        <dbReference type="SAM" id="MobiDB-lite"/>
    </source>
</evidence>
<sequence>MASPLNCRTRFPKLLEHFLLLYLLLLCKNVVADDDQNDFHGEERDALLALVSGFNNSFLRHNWTSIMCYKNDPPYWFGIECWNGRVTSVRLENLGLTGEIKIDALFNLTELSVLSFKDNSISGQVMDFSNNQKLTDIDLSGNKFDGPIPLSLLKLNSLASLQLQANNLSGSIPWFDQTSLKEFNVSYNNLSRPIPNTKVLQSFNRFSFLGNPNLCGPPTSSNCNSTNDTSDTNNDNNKSKGSSKSSIFVPILLAVNVVVLIFLLFLSIIYFKKYKGLKKKLEEKHIVVEDEEKHDRMRIETGEKGVAAEGEEKGKLVFINEERQFELDDLLKASAEGLGKGNFGNCYKAMLESGPIVVVKRLRDLKPLSSEDFTKQVRIIAEQKHLNLLSLLAYYYSKDEKLLLYKFASNGNIYNRLHEGKGKPTRIPFRWSSRLLVARGVAKALEYLHQTTKSSPNVVPHGNLKLSNVLLDENNNVLVTDYGLTSLIAAPLVAQRMISFKSPEYQSHKKLSRKSDIWSYGCLLLELVTGRVSADSGPSGTNAVDLCSWVHRAVREEWTAEIFDVEIAVQRSANHGMLKLLQIAMRCCERSPENRPEISEVVREVESIDLTPDSEDDEEFSSMDRSLTDESMSATPSRSTIGEDQP</sequence>
<evidence type="ECO:0000256" key="6">
    <source>
        <dbReference type="ARBA" id="ARBA00023136"/>
    </source>
</evidence>
<keyword evidence="10" id="KW-0732">Signal</keyword>
<evidence type="ECO:0000256" key="10">
    <source>
        <dbReference type="SAM" id="SignalP"/>
    </source>
</evidence>
<feature type="region of interest" description="Disordered" evidence="8">
    <location>
        <begin position="600"/>
        <end position="646"/>
    </location>
</feature>
<evidence type="ECO:0000256" key="1">
    <source>
        <dbReference type="ARBA" id="ARBA00004370"/>
    </source>
</evidence>
<dbReference type="Gene3D" id="3.30.200.20">
    <property type="entry name" value="Phosphorylase Kinase, domain 1"/>
    <property type="match status" value="1"/>
</dbReference>
<organism evidence="12 13">
    <name type="scientific">Cinchona calisaya</name>
    <dbReference type="NCBI Taxonomy" id="153742"/>
    <lineage>
        <taxon>Eukaryota</taxon>
        <taxon>Viridiplantae</taxon>
        <taxon>Streptophyta</taxon>
        <taxon>Embryophyta</taxon>
        <taxon>Tracheophyta</taxon>
        <taxon>Spermatophyta</taxon>
        <taxon>Magnoliopsida</taxon>
        <taxon>eudicotyledons</taxon>
        <taxon>Gunneridae</taxon>
        <taxon>Pentapetalae</taxon>
        <taxon>asterids</taxon>
        <taxon>lamiids</taxon>
        <taxon>Gentianales</taxon>
        <taxon>Rubiaceae</taxon>
        <taxon>Cinchonoideae</taxon>
        <taxon>Cinchoneae</taxon>
        <taxon>Cinchona</taxon>
    </lineage>
</organism>
<comment type="caution">
    <text evidence="12">The sequence shown here is derived from an EMBL/GenBank/DDBJ whole genome shotgun (WGS) entry which is preliminary data.</text>
</comment>
<reference evidence="12 13" key="1">
    <citation type="submission" date="2024-11" db="EMBL/GenBank/DDBJ databases">
        <title>A near-complete genome assembly of Cinchona calisaya.</title>
        <authorList>
            <person name="Lian D.C."/>
            <person name="Zhao X.W."/>
            <person name="Wei L."/>
        </authorList>
    </citation>
    <scope>NUCLEOTIDE SEQUENCE [LARGE SCALE GENOMIC DNA]</scope>
    <source>
        <tissue evidence="12">Nenye</tissue>
    </source>
</reference>
<feature type="compositionally biased region" description="Low complexity" evidence="8">
    <location>
        <begin position="220"/>
        <end position="243"/>
    </location>
</feature>
<evidence type="ECO:0000256" key="5">
    <source>
        <dbReference type="ARBA" id="ARBA00022989"/>
    </source>
</evidence>
<evidence type="ECO:0000256" key="4">
    <source>
        <dbReference type="ARBA" id="ARBA00022737"/>
    </source>
</evidence>
<keyword evidence="7" id="KW-0547">Nucleotide-binding</keyword>
<feature type="signal peptide" evidence="10">
    <location>
        <begin position="1"/>
        <end position="32"/>
    </location>
</feature>
<feature type="transmembrane region" description="Helical" evidence="9">
    <location>
        <begin position="247"/>
        <end position="271"/>
    </location>
</feature>
<proteinExistence type="predicted"/>
<evidence type="ECO:0000256" key="2">
    <source>
        <dbReference type="ARBA" id="ARBA00022614"/>
    </source>
</evidence>
<evidence type="ECO:0000256" key="3">
    <source>
        <dbReference type="ARBA" id="ARBA00022692"/>
    </source>
</evidence>
<dbReference type="Gene3D" id="1.10.510.10">
    <property type="entry name" value="Transferase(Phosphotransferase) domain 1"/>
    <property type="match status" value="1"/>
</dbReference>
<comment type="subcellular location">
    <subcellularLocation>
        <location evidence="1">Membrane</location>
    </subcellularLocation>
</comment>
<name>A0ABD2Z7U1_9GENT</name>
<dbReference type="AlphaFoldDB" id="A0ABD2Z7U1"/>
<dbReference type="PROSITE" id="PS50011">
    <property type="entry name" value="PROTEIN_KINASE_DOM"/>
    <property type="match status" value="1"/>
</dbReference>
<feature type="domain" description="Protein kinase" evidence="11">
    <location>
        <begin position="332"/>
        <end position="608"/>
    </location>
</feature>
<evidence type="ECO:0000256" key="9">
    <source>
        <dbReference type="SAM" id="Phobius"/>
    </source>
</evidence>
<feature type="compositionally biased region" description="Acidic residues" evidence="8">
    <location>
        <begin position="612"/>
        <end position="621"/>
    </location>
</feature>
<feature type="binding site" evidence="7">
    <location>
        <position position="360"/>
    </location>
    <ligand>
        <name>ATP</name>
        <dbReference type="ChEBI" id="CHEBI:30616"/>
    </ligand>
</feature>
<dbReference type="PANTHER" id="PTHR48007">
    <property type="entry name" value="LEUCINE-RICH REPEAT RECEPTOR-LIKE PROTEIN KINASE PXC1"/>
    <property type="match status" value="1"/>
</dbReference>
<dbReference type="Proteomes" id="UP001630127">
    <property type="component" value="Unassembled WGS sequence"/>
</dbReference>
<evidence type="ECO:0000313" key="13">
    <source>
        <dbReference type="Proteomes" id="UP001630127"/>
    </source>
</evidence>
<keyword evidence="13" id="KW-1185">Reference proteome</keyword>
<dbReference type="SUPFAM" id="SSF52058">
    <property type="entry name" value="L domain-like"/>
    <property type="match status" value="1"/>
</dbReference>
<dbReference type="EMBL" id="JBJUIK010000010">
    <property type="protein sequence ID" value="KAL3515551.1"/>
    <property type="molecule type" value="Genomic_DNA"/>
</dbReference>
<keyword evidence="2" id="KW-0433">Leucine-rich repeat</keyword>
<feature type="region of interest" description="Disordered" evidence="8">
    <location>
        <begin position="219"/>
        <end position="243"/>
    </location>
</feature>
<accession>A0ABD2Z7U1</accession>
<dbReference type="InterPro" id="IPR000719">
    <property type="entry name" value="Prot_kinase_dom"/>
</dbReference>
<dbReference type="InterPro" id="IPR046959">
    <property type="entry name" value="PRK1-6/SRF4-like"/>
</dbReference>
<dbReference type="GO" id="GO:0016020">
    <property type="term" value="C:membrane"/>
    <property type="evidence" value="ECO:0007669"/>
    <property type="project" value="UniProtKB-SubCell"/>
</dbReference>
<evidence type="ECO:0000259" key="11">
    <source>
        <dbReference type="PROSITE" id="PS50011"/>
    </source>
</evidence>
<feature type="compositionally biased region" description="Polar residues" evidence="8">
    <location>
        <begin position="623"/>
        <end position="646"/>
    </location>
</feature>
<dbReference type="InterPro" id="IPR011009">
    <property type="entry name" value="Kinase-like_dom_sf"/>
</dbReference>
<dbReference type="InterPro" id="IPR001611">
    <property type="entry name" value="Leu-rich_rpt"/>
</dbReference>
<dbReference type="InterPro" id="IPR001245">
    <property type="entry name" value="Ser-Thr/Tyr_kinase_cat_dom"/>
</dbReference>
<keyword evidence="7" id="KW-0067">ATP-binding</keyword>
<dbReference type="SUPFAM" id="SSF56112">
    <property type="entry name" value="Protein kinase-like (PK-like)"/>
    <property type="match status" value="1"/>
</dbReference>